<accession>A0AA88LWR3</accession>
<dbReference type="PANTHER" id="PTHR11232">
    <property type="entry name" value="PHOSPHOTYROSINE INTERACTION DOMAIN-CONTAINING FAMILY MEMBER"/>
    <property type="match status" value="1"/>
</dbReference>
<dbReference type="PANTHER" id="PTHR11232:SF79">
    <property type="entry name" value="PTB DOMAIN-CONTAINING ENGULFMENT ADAPTER PROTEIN 1"/>
    <property type="match status" value="1"/>
</dbReference>
<feature type="compositionally biased region" description="Acidic residues" evidence="1">
    <location>
        <begin position="169"/>
        <end position="178"/>
    </location>
</feature>
<dbReference type="AlphaFoldDB" id="A0AA88LWR3"/>
<feature type="compositionally biased region" description="Polar residues" evidence="1">
    <location>
        <begin position="179"/>
        <end position="201"/>
    </location>
</feature>
<dbReference type="EMBL" id="JAVHJS010000020">
    <property type="protein sequence ID" value="KAK2825671.1"/>
    <property type="molecule type" value="Genomic_DNA"/>
</dbReference>
<dbReference type="PROSITE" id="PS01179">
    <property type="entry name" value="PID"/>
    <property type="match status" value="1"/>
</dbReference>
<dbReference type="Gene3D" id="2.30.29.30">
    <property type="entry name" value="Pleckstrin-homology domain (PH domain)/Phosphotyrosine-binding domain (PTB)"/>
    <property type="match status" value="1"/>
</dbReference>
<feature type="domain" description="PID" evidence="2">
    <location>
        <begin position="12"/>
        <end position="110"/>
    </location>
</feature>
<dbReference type="InterPro" id="IPR006020">
    <property type="entry name" value="PTB/PI_dom"/>
</dbReference>
<dbReference type="InterPro" id="IPR011993">
    <property type="entry name" value="PH-like_dom_sf"/>
</dbReference>
<dbReference type="CDD" id="cd00934">
    <property type="entry name" value="PTB"/>
    <property type="match status" value="1"/>
</dbReference>
<gene>
    <name evidence="3" type="ORF">Q7C36_019598</name>
</gene>
<evidence type="ECO:0000259" key="2">
    <source>
        <dbReference type="PROSITE" id="PS01179"/>
    </source>
</evidence>
<reference evidence="3" key="1">
    <citation type="submission" date="2023-08" db="EMBL/GenBank/DDBJ databases">
        <title>Pelteobagrus vachellii genome.</title>
        <authorList>
            <person name="Liu H."/>
        </authorList>
    </citation>
    <scope>NUCLEOTIDE SEQUENCE</scope>
    <source>
        <strain evidence="3">PRFRI_2022a</strain>
        <tissue evidence="3">Muscle</tissue>
    </source>
</reference>
<dbReference type="SMART" id="SM00462">
    <property type="entry name" value="PTB"/>
    <property type="match status" value="1"/>
</dbReference>
<protein>
    <recommendedName>
        <fullName evidence="2">PID domain-containing protein</fullName>
    </recommendedName>
</protein>
<evidence type="ECO:0000256" key="1">
    <source>
        <dbReference type="SAM" id="MobiDB-lite"/>
    </source>
</evidence>
<name>A0AA88LWR3_TACVA</name>
<proteinExistence type="predicted"/>
<dbReference type="SUPFAM" id="SSF50729">
    <property type="entry name" value="PH domain-like"/>
    <property type="match status" value="1"/>
</dbReference>
<dbReference type="Proteomes" id="UP001187315">
    <property type="component" value="Unassembled WGS sequence"/>
</dbReference>
<evidence type="ECO:0000313" key="3">
    <source>
        <dbReference type="EMBL" id="KAK2825671.1"/>
    </source>
</evidence>
<evidence type="ECO:0000313" key="4">
    <source>
        <dbReference type="Proteomes" id="UP001187315"/>
    </source>
</evidence>
<dbReference type="InterPro" id="IPR051133">
    <property type="entry name" value="Adapter_Engulfment-Domain"/>
</dbReference>
<keyword evidence="4" id="KW-1185">Reference proteome</keyword>
<organism evidence="3 4">
    <name type="scientific">Tachysurus vachellii</name>
    <name type="common">Darkbarbel catfish</name>
    <name type="synonym">Pelteobagrus vachellii</name>
    <dbReference type="NCBI Taxonomy" id="175792"/>
    <lineage>
        <taxon>Eukaryota</taxon>
        <taxon>Metazoa</taxon>
        <taxon>Chordata</taxon>
        <taxon>Craniata</taxon>
        <taxon>Vertebrata</taxon>
        <taxon>Euteleostomi</taxon>
        <taxon>Actinopterygii</taxon>
        <taxon>Neopterygii</taxon>
        <taxon>Teleostei</taxon>
        <taxon>Ostariophysi</taxon>
        <taxon>Siluriformes</taxon>
        <taxon>Bagridae</taxon>
        <taxon>Tachysurus</taxon>
    </lineage>
</organism>
<feature type="region of interest" description="Disordered" evidence="1">
    <location>
        <begin position="160"/>
        <end position="201"/>
    </location>
</feature>
<comment type="caution">
    <text evidence="3">The sequence shown here is derived from an EMBL/GenBank/DDBJ whole genome shotgun (WGS) entry which is preliminary data.</text>
</comment>
<dbReference type="Pfam" id="PF00640">
    <property type="entry name" value="PID"/>
    <property type="match status" value="1"/>
</dbReference>
<sequence>MSDSENDSEIYFSVKFLGRVEVTCPVGMEILMEAAAALQKEKKKKNKVHLFLSRRSIDILEFKTKFMKYSCTLSSVSFCAVHQIQSKLFGFMAKHPALDSHHCYVFQSTKFSHLLVSVMCDAVKASRRSDSVRGSRDLVVEALRHKNKLLQRENAELRNKLQGKAGIDSSEEEMDNSETDQPTSHVRFNSGRDATSLQRNF</sequence>